<dbReference type="PROSITE" id="PS50914">
    <property type="entry name" value="BON"/>
    <property type="match status" value="3"/>
</dbReference>
<dbReference type="SMART" id="SM00749">
    <property type="entry name" value="BON"/>
    <property type="match status" value="3"/>
</dbReference>
<sequence length="215" mass="23352">MKDTTLRDMVESALDYEPSIDAANIGVAVDNGVVTLTGHVATYAQKLTAERVVRGVNGVRGIAQEIEVRDSLGKHIADDEIASRALRIIAWDVTIPSDKIQVKVQKGWVTLSGKVDWYFQRSAAEHAVRKLSGVLGVTNQIIVAPAIVASDVKRRIEEALKRSAEVEASGVTVSVKDSKVTLDGKVRSWRERKSIEQAAWAAPGVASVEDRLVLE</sequence>
<protein>
    <submittedName>
        <fullName evidence="2">BON domain-containing protein</fullName>
    </submittedName>
</protein>
<dbReference type="InterPro" id="IPR051686">
    <property type="entry name" value="Lipoprotein_DolP"/>
</dbReference>
<feature type="domain" description="BON" evidence="1">
    <location>
        <begin position="148"/>
        <end position="215"/>
    </location>
</feature>
<feature type="domain" description="BON" evidence="1">
    <location>
        <begin position="2"/>
        <end position="70"/>
    </location>
</feature>
<dbReference type="PANTHER" id="PTHR34606">
    <property type="entry name" value="BON DOMAIN-CONTAINING PROTEIN"/>
    <property type="match status" value="1"/>
</dbReference>
<dbReference type="RefSeq" id="WP_269358739.1">
    <property type="nucleotide sequence ID" value="NZ_JAPWHE010000006.1"/>
</dbReference>
<accession>A0ABT4M5B1</accession>
<dbReference type="PANTHER" id="PTHR34606:SF15">
    <property type="entry name" value="BON DOMAIN-CONTAINING PROTEIN"/>
    <property type="match status" value="1"/>
</dbReference>
<evidence type="ECO:0000259" key="1">
    <source>
        <dbReference type="PROSITE" id="PS50914"/>
    </source>
</evidence>
<dbReference type="Gene3D" id="3.30.1340.30">
    <property type="match status" value="3"/>
</dbReference>
<dbReference type="Proteomes" id="UP001068379">
    <property type="component" value="Unassembled WGS sequence"/>
</dbReference>
<organism evidence="2 3">
    <name type="scientific">Castellaniella denitrificans</name>
    <dbReference type="NCBI Taxonomy" id="56119"/>
    <lineage>
        <taxon>Bacteria</taxon>
        <taxon>Pseudomonadati</taxon>
        <taxon>Pseudomonadota</taxon>
        <taxon>Betaproteobacteria</taxon>
        <taxon>Burkholderiales</taxon>
        <taxon>Alcaligenaceae</taxon>
        <taxon>Castellaniella</taxon>
    </lineage>
</organism>
<evidence type="ECO:0000313" key="3">
    <source>
        <dbReference type="Proteomes" id="UP001068379"/>
    </source>
</evidence>
<proteinExistence type="predicted"/>
<dbReference type="Pfam" id="PF04972">
    <property type="entry name" value="BON"/>
    <property type="match status" value="3"/>
</dbReference>
<gene>
    <name evidence="2" type="ORF">O4H32_09940</name>
</gene>
<reference evidence="2" key="1">
    <citation type="submission" date="2022-12" db="EMBL/GenBank/DDBJ databases">
        <title>Bacterial isolates from different developmental stages of Nematostella vectensis.</title>
        <authorList>
            <person name="Fraune S."/>
        </authorList>
    </citation>
    <scope>NUCLEOTIDE SEQUENCE</scope>
    <source>
        <strain evidence="2">G21619-S1</strain>
    </source>
</reference>
<dbReference type="InterPro" id="IPR007055">
    <property type="entry name" value="BON_dom"/>
</dbReference>
<comment type="caution">
    <text evidence="2">The sequence shown here is derived from an EMBL/GenBank/DDBJ whole genome shotgun (WGS) entry which is preliminary data.</text>
</comment>
<name>A0ABT4M5B1_9BURK</name>
<evidence type="ECO:0000313" key="2">
    <source>
        <dbReference type="EMBL" id="MCZ4330269.1"/>
    </source>
</evidence>
<feature type="domain" description="BON" evidence="1">
    <location>
        <begin position="77"/>
        <end position="145"/>
    </location>
</feature>
<dbReference type="InterPro" id="IPR014004">
    <property type="entry name" value="Transpt-assoc_nodulatn_dom_bac"/>
</dbReference>
<keyword evidence="3" id="KW-1185">Reference proteome</keyword>
<dbReference type="EMBL" id="JAPWHE010000006">
    <property type="protein sequence ID" value="MCZ4330269.1"/>
    <property type="molecule type" value="Genomic_DNA"/>
</dbReference>